<keyword evidence="1" id="KW-0175">Coiled coil</keyword>
<dbReference type="CDD" id="cd00093">
    <property type="entry name" value="HTH_XRE"/>
    <property type="match status" value="1"/>
</dbReference>
<reference evidence="3 4" key="1">
    <citation type="submission" date="2018-05" db="EMBL/GenBank/DDBJ databases">
        <title>Complete genome sequencing of three human clinical isolates of Staphylococcus caprae reveals virulence factors similar to those of S. epidermidis and S. capitis.</title>
        <authorList>
            <person name="Watanabe S."/>
            <person name="Cui L."/>
        </authorList>
    </citation>
    <scope>NUCLEOTIDE SEQUENCE [LARGE SCALE GENOMIC DNA]</scope>
    <source>
        <strain evidence="3 4">JMUB590</strain>
    </source>
</reference>
<proteinExistence type="predicted"/>
<dbReference type="InterPro" id="IPR010982">
    <property type="entry name" value="Lambda_DNA-bd_dom_sf"/>
</dbReference>
<organism evidence="3 4">
    <name type="scientific">Staphylococcus caprae</name>
    <dbReference type="NCBI Taxonomy" id="29380"/>
    <lineage>
        <taxon>Bacteria</taxon>
        <taxon>Bacillati</taxon>
        <taxon>Bacillota</taxon>
        <taxon>Bacilli</taxon>
        <taxon>Bacillales</taxon>
        <taxon>Staphylococcaceae</taxon>
        <taxon>Staphylococcus</taxon>
    </lineage>
</organism>
<name>A0ABN5W393_9STAP</name>
<evidence type="ECO:0000313" key="3">
    <source>
        <dbReference type="EMBL" id="BBD92032.1"/>
    </source>
</evidence>
<feature type="coiled-coil region" evidence="1">
    <location>
        <begin position="82"/>
        <end position="109"/>
    </location>
</feature>
<dbReference type="GeneID" id="58050699"/>
<accession>A0ABN5W393</accession>
<evidence type="ECO:0000313" key="4">
    <source>
        <dbReference type="Proteomes" id="UP000274772"/>
    </source>
</evidence>
<dbReference type="RefSeq" id="WP_172594633.1">
    <property type="nucleotide sequence ID" value="NZ_AP018586.1"/>
</dbReference>
<dbReference type="InterPro" id="IPR001387">
    <property type="entry name" value="Cro/C1-type_HTH"/>
</dbReference>
<dbReference type="SMART" id="SM00530">
    <property type="entry name" value="HTH_XRE"/>
    <property type="match status" value="1"/>
</dbReference>
<evidence type="ECO:0000256" key="1">
    <source>
        <dbReference type="SAM" id="Coils"/>
    </source>
</evidence>
<feature type="domain" description="HTH cro/C1-type" evidence="2">
    <location>
        <begin position="7"/>
        <end position="67"/>
    </location>
</feature>
<evidence type="ECO:0000259" key="2">
    <source>
        <dbReference type="SMART" id="SM00530"/>
    </source>
</evidence>
<gene>
    <name evidence="3" type="ORF">JMUB590_0936</name>
</gene>
<dbReference type="SUPFAM" id="SSF47413">
    <property type="entry name" value="lambda repressor-like DNA-binding domains"/>
    <property type="match status" value="1"/>
</dbReference>
<keyword evidence="4" id="KW-1185">Reference proteome</keyword>
<dbReference type="Proteomes" id="UP000274772">
    <property type="component" value="Chromosome"/>
</dbReference>
<dbReference type="EMBL" id="AP018586">
    <property type="protein sequence ID" value="BBD92032.1"/>
    <property type="molecule type" value="Genomic_DNA"/>
</dbReference>
<sequence length="194" mass="22782">MNDFGKKLKELRGDKSIREASRNIGISHTYLDSLEKGFDPRSGKERKPTIEVIHKIANYYDYNFLNLISLAGLFDSLSDIPENIKKDEIKKLEQRFEEAERNKEIDVKNNYISLISNKLNGNEVFFLEHIYNYFILEKNSNSITLVEGKNIDKLSFIGMLFDQLVESKNSNNKETYFNLKNEFDSFLRQYLDIK</sequence>
<dbReference type="Gene3D" id="1.10.260.40">
    <property type="entry name" value="lambda repressor-like DNA-binding domains"/>
    <property type="match status" value="1"/>
</dbReference>
<protein>
    <submittedName>
        <fullName evidence="3">Phage repressor protein</fullName>
    </submittedName>
</protein>